<dbReference type="PANTHER" id="PTHR46411">
    <property type="entry name" value="FAMILY ATPASE, PUTATIVE-RELATED"/>
    <property type="match status" value="1"/>
</dbReference>
<dbReference type="SUPFAM" id="SSF52540">
    <property type="entry name" value="P-loop containing nucleoside triphosphate hydrolases"/>
    <property type="match status" value="1"/>
</dbReference>
<evidence type="ECO:0000313" key="3">
    <source>
        <dbReference type="EMBL" id="KAK0546715.1"/>
    </source>
</evidence>
<evidence type="ECO:0000313" key="4">
    <source>
        <dbReference type="Proteomes" id="UP001176517"/>
    </source>
</evidence>
<reference evidence="3" key="1">
    <citation type="journal article" date="2023" name="PhytoFront">
        <title>Draft Genome Resources of Seven Strains of Tilletia horrida, Causal Agent of Kernel Smut of Rice.</title>
        <authorList>
            <person name="Khanal S."/>
            <person name="Antony Babu S."/>
            <person name="Zhou X.G."/>
        </authorList>
    </citation>
    <scope>NUCLEOTIDE SEQUENCE</scope>
    <source>
        <strain evidence="3">TX6</strain>
    </source>
</reference>
<dbReference type="AlphaFoldDB" id="A0AAN6GNJ7"/>
<dbReference type="Gene3D" id="3.40.50.300">
    <property type="entry name" value="P-loop containing nucleotide triphosphate hydrolases"/>
    <property type="match status" value="1"/>
</dbReference>
<dbReference type="EMBL" id="JAPDMZ010000183">
    <property type="protein sequence ID" value="KAK0546715.1"/>
    <property type="molecule type" value="Genomic_DNA"/>
</dbReference>
<feature type="domain" description="AAA+ ATPase" evidence="2">
    <location>
        <begin position="473"/>
        <end position="603"/>
    </location>
</feature>
<protein>
    <recommendedName>
        <fullName evidence="2">AAA+ ATPase domain-containing protein</fullName>
    </recommendedName>
</protein>
<dbReference type="InterPro" id="IPR027417">
    <property type="entry name" value="P-loop_NTPase"/>
</dbReference>
<dbReference type="PANTHER" id="PTHR46411:SF3">
    <property type="entry name" value="AAA+ ATPASE DOMAIN-CONTAINING PROTEIN"/>
    <property type="match status" value="1"/>
</dbReference>
<comment type="caution">
    <text evidence="3">The sequence shown here is derived from an EMBL/GenBank/DDBJ whole genome shotgun (WGS) entry which is preliminary data.</text>
</comment>
<evidence type="ECO:0000259" key="2">
    <source>
        <dbReference type="SMART" id="SM00382"/>
    </source>
</evidence>
<feature type="region of interest" description="Disordered" evidence="1">
    <location>
        <begin position="27"/>
        <end position="49"/>
    </location>
</feature>
<dbReference type="GO" id="GO:0016887">
    <property type="term" value="F:ATP hydrolysis activity"/>
    <property type="evidence" value="ECO:0007669"/>
    <property type="project" value="InterPro"/>
</dbReference>
<dbReference type="SMART" id="SM00382">
    <property type="entry name" value="AAA"/>
    <property type="match status" value="1"/>
</dbReference>
<dbReference type="Pfam" id="PF00004">
    <property type="entry name" value="AAA"/>
    <property type="match status" value="1"/>
</dbReference>
<name>A0AAN6GNJ7_9BASI</name>
<keyword evidence="4" id="KW-1185">Reference proteome</keyword>
<feature type="compositionally biased region" description="Low complexity" evidence="1">
    <location>
        <begin position="30"/>
        <end position="42"/>
    </location>
</feature>
<organism evidence="3 4">
    <name type="scientific">Tilletia horrida</name>
    <dbReference type="NCBI Taxonomy" id="155126"/>
    <lineage>
        <taxon>Eukaryota</taxon>
        <taxon>Fungi</taxon>
        <taxon>Dikarya</taxon>
        <taxon>Basidiomycota</taxon>
        <taxon>Ustilaginomycotina</taxon>
        <taxon>Exobasidiomycetes</taxon>
        <taxon>Tilletiales</taxon>
        <taxon>Tilletiaceae</taxon>
        <taxon>Tilletia</taxon>
    </lineage>
</organism>
<dbReference type="InterPro" id="IPR003593">
    <property type="entry name" value="AAA+_ATPase"/>
</dbReference>
<gene>
    <name evidence="3" type="ORF">OC846_005145</name>
</gene>
<evidence type="ECO:0000256" key="1">
    <source>
        <dbReference type="SAM" id="MobiDB-lite"/>
    </source>
</evidence>
<accession>A0AAN6GNJ7</accession>
<proteinExistence type="predicted"/>
<sequence>MTDIDAVWTRVLPEEGKQLHGERHYRFPLPSGAAAPGKAAASNQPTQNDPSTLILPLHKLIQTLINAPTGLRSGPGMTVSAHALRLNLGRLRGAHFSLQDYNSAPSSALGRFRLEELVTMLGTLPSPSESRRDDDAPSQELPRVIMPGLEELIHELSGGESERHVGDHVSFDQLDLLFAPGTLVRYPTGLGDGSVVTARVRSCQFEERRSALALTGRVDRIFNVQLEFLVPLASARLGLIAFTETFSGWAASEERKKRIADLLIRPLRPDVDADELQSLRRAAIHGFSMLPCTLKSDAYRYLAYAPGAFVPHASASSTRGSALSGGATTGSRTAGGRIIVDGNMALALGHYPISGSSEADQALLSAVGRFKRAGDRAEGILVLPLDDPSAFDERLVPLLYPAVAGFSLSAKRWGHVSLCSLKEIRFNRSAFDQLVLSPERKRLIRAVVNAQQPGSGQEARTARFRDIIASKSGGTVFLLHGAPGVGKTLTAEAVAEMLGRPVYYVTMGELGTAVEQVEARLADVLELCSAWQAIVLIDEADVFLERRTSGGSSDILRNALVCVLLRLIEYFSGILFLTTNRVASFDPAVESRVTIALRYDALDAAAREKVWRNLIANISNEV</sequence>
<dbReference type="CDD" id="cd19481">
    <property type="entry name" value="RecA-like_protease"/>
    <property type="match status" value="1"/>
</dbReference>
<dbReference type="GO" id="GO:0005524">
    <property type="term" value="F:ATP binding"/>
    <property type="evidence" value="ECO:0007669"/>
    <property type="project" value="InterPro"/>
</dbReference>
<dbReference type="InterPro" id="IPR003959">
    <property type="entry name" value="ATPase_AAA_core"/>
</dbReference>
<dbReference type="Proteomes" id="UP001176517">
    <property type="component" value="Unassembled WGS sequence"/>
</dbReference>